<dbReference type="OrthoDB" id="7849731at2"/>
<sequence length="193" mass="21234">MKEVSPELIRFLSNAFARELDLATIAACYDGVADELLHGAAGTDQLIQEMKTWSNAQETQRRLAISYGSVFLAGGREAAPLYASAWQGNGTLMSTPHYRMLSLLKQAGKEVANSYSEPADHLAIMLEYLAICLEGHHAAPDAAQFASSDISPWYRGFSKKVHRHSESDPFYLSLVKITEAVVEDLKTSIVKVE</sequence>
<evidence type="ECO:0000313" key="3">
    <source>
        <dbReference type="Proteomes" id="UP000271700"/>
    </source>
</evidence>
<protein>
    <submittedName>
        <fullName evidence="2">Tat proofreading chaperone TorD</fullName>
    </submittedName>
</protein>
<dbReference type="InterPro" id="IPR036411">
    <property type="entry name" value="TorD-like_sf"/>
</dbReference>
<dbReference type="PANTHER" id="PTHR34227">
    <property type="entry name" value="CHAPERONE PROTEIN YCDY"/>
    <property type="match status" value="1"/>
</dbReference>
<organism evidence="2 3">
    <name type="scientific">Ruegeria conchae</name>
    <dbReference type="NCBI Taxonomy" id="981384"/>
    <lineage>
        <taxon>Bacteria</taxon>
        <taxon>Pseudomonadati</taxon>
        <taxon>Pseudomonadota</taxon>
        <taxon>Alphaproteobacteria</taxon>
        <taxon>Rhodobacterales</taxon>
        <taxon>Roseobacteraceae</taxon>
        <taxon>Ruegeria</taxon>
    </lineage>
</organism>
<evidence type="ECO:0000313" key="2">
    <source>
        <dbReference type="EMBL" id="RLJ98853.1"/>
    </source>
</evidence>
<keyword evidence="3" id="KW-1185">Reference proteome</keyword>
<keyword evidence="1" id="KW-0143">Chaperone</keyword>
<dbReference type="AlphaFoldDB" id="A0A497YXX8"/>
<dbReference type="PANTHER" id="PTHR34227:SF11">
    <property type="entry name" value="CHAPERONE PROTEIN TORD"/>
    <property type="match status" value="1"/>
</dbReference>
<gene>
    <name evidence="2" type="ORF">CLV75_3974</name>
</gene>
<proteinExistence type="predicted"/>
<dbReference type="EMBL" id="RCCT01000008">
    <property type="protein sequence ID" value="RLJ98853.1"/>
    <property type="molecule type" value="Genomic_DNA"/>
</dbReference>
<dbReference type="SUPFAM" id="SSF89155">
    <property type="entry name" value="TorD-like"/>
    <property type="match status" value="1"/>
</dbReference>
<dbReference type="Gene3D" id="1.10.3480.10">
    <property type="entry name" value="TorD-like"/>
    <property type="match status" value="1"/>
</dbReference>
<evidence type="ECO:0000256" key="1">
    <source>
        <dbReference type="ARBA" id="ARBA00023186"/>
    </source>
</evidence>
<name>A0A497YXX8_9RHOB</name>
<dbReference type="InterPro" id="IPR020945">
    <property type="entry name" value="DMSO/NO3_reduct_chaperone"/>
</dbReference>
<comment type="caution">
    <text evidence="2">The sequence shown here is derived from an EMBL/GenBank/DDBJ whole genome shotgun (WGS) entry which is preliminary data.</text>
</comment>
<dbReference type="Proteomes" id="UP000271700">
    <property type="component" value="Unassembled WGS sequence"/>
</dbReference>
<dbReference type="STRING" id="981384.GCA_000192475_03869"/>
<dbReference type="RefSeq" id="WP_010437833.1">
    <property type="nucleotide sequence ID" value="NZ_AEYW01000003.1"/>
</dbReference>
<reference evidence="2 3" key="1">
    <citation type="submission" date="2018-10" db="EMBL/GenBank/DDBJ databases">
        <title>Genomic Encyclopedia of Archaeal and Bacterial Type Strains, Phase II (KMG-II): from individual species to whole genera.</title>
        <authorList>
            <person name="Goeker M."/>
        </authorList>
    </citation>
    <scope>NUCLEOTIDE SEQUENCE [LARGE SCALE GENOMIC DNA]</scope>
    <source>
        <strain evidence="2 3">DSM 29317</strain>
    </source>
</reference>
<dbReference type="Pfam" id="PF02613">
    <property type="entry name" value="Nitrate_red_del"/>
    <property type="match status" value="1"/>
</dbReference>
<dbReference type="InterPro" id="IPR050289">
    <property type="entry name" value="TorD/DmsD_chaperones"/>
</dbReference>
<accession>A0A497YXX8</accession>